<proteinExistence type="predicted"/>
<reference evidence="1" key="1">
    <citation type="submission" date="2014-07" db="EMBL/GenBank/DDBJ databases">
        <authorList>
            <person name="Hornung V.Bastian."/>
        </authorList>
    </citation>
    <scope>NUCLEOTIDE SEQUENCE</scope>
    <source>
        <strain evidence="1">PCE-S</strain>
    </source>
</reference>
<dbReference type="OrthoDB" id="1809347at2"/>
<dbReference type="EMBL" id="LK996017">
    <property type="protein sequence ID" value="CDX01493.1"/>
    <property type="molecule type" value="Genomic_DNA"/>
</dbReference>
<evidence type="ECO:0000313" key="1">
    <source>
        <dbReference type="EMBL" id="CDX01493.1"/>
    </source>
</evidence>
<sequence>MVRYLRVKKFRKKKNAQPEVEQPKLMMDIIEEEYPEKYDTLKEKISQLGRMFTQEEWLTILMRSRAEHERFLPKKGKREPKD</sequence>
<evidence type="ECO:0000313" key="2">
    <source>
        <dbReference type="EMBL" id="KTE91351.1"/>
    </source>
</evidence>
<accession>A0A098AXZ5</accession>
<dbReference type="Proteomes" id="UP000054623">
    <property type="component" value="Unassembled WGS sequence"/>
</dbReference>
<name>A0A098AXZ5_DESHA</name>
<dbReference type="AlphaFoldDB" id="A0A098AXZ5"/>
<protein>
    <submittedName>
        <fullName evidence="1">Uncharacterized protein</fullName>
    </submittedName>
</protein>
<dbReference type="OMA" id="SDWERKD"/>
<dbReference type="EMBL" id="LOCK01000027">
    <property type="protein sequence ID" value="KTE91351.1"/>
    <property type="molecule type" value="Genomic_DNA"/>
</dbReference>
<reference evidence="2 3" key="2">
    <citation type="submission" date="2015-12" db="EMBL/GenBank/DDBJ databases">
        <title>Draft Genome Sequence of Desulfitobacterium hafniense Strain DH, a Sulfate-reducing Bacterium Isolated from Paddy Soils.</title>
        <authorList>
            <person name="Bao P."/>
            <person name="Zhang X."/>
            <person name="Li G."/>
        </authorList>
    </citation>
    <scope>NUCLEOTIDE SEQUENCE [LARGE SCALE GENOMIC DNA]</scope>
    <source>
        <strain evidence="2 3">DH</strain>
    </source>
</reference>
<organism evidence="1">
    <name type="scientific">Desulfitobacterium hafniense</name>
    <name type="common">Desulfitobacterium frappieri</name>
    <dbReference type="NCBI Taxonomy" id="49338"/>
    <lineage>
        <taxon>Bacteria</taxon>
        <taxon>Bacillati</taxon>
        <taxon>Bacillota</taxon>
        <taxon>Clostridia</taxon>
        <taxon>Eubacteriales</taxon>
        <taxon>Desulfitobacteriaceae</taxon>
        <taxon>Desulfitobacterium</taxon>
    </lineage>
</organism>
<dbReference type="RefSeq" id="WP_005808906.1">
    <property type="nucleotide sequence ID" value="NZ_CABKQQ010000016.1"/>
</dbReference>
<evidence type="ECO:0000313" key="3">
    <source>
        <dbReference type="Proteomes" id="UP000054623"/>
    </source>
</evidence>
<gene>
    <name evidence="2" type="ORF">AT727_22695</name>
    <name evidence="1" type="ORF">DPCES_1606</name>
</gene>
<dbReference type="PATRIC" id="fig|49338.4.peg.1727"/>